<dbReference type="OrthoDB" id="409330at2759"/>
<evidence type="ECO:0000256" key="1">
    <source>
        <dbReference type="ARBA" id="ARBA00009589"/>
    </source>
</evidence>
<dbReference type="Proteomes" id="UP000198287">
    <property type="component" value="Unassembled WGS sequence"/>
</dbReference>
<dbReference type="NCBIfam" id="TIGR02244">
    <property type="entry name" value="HAD-IG-Ncltidse"/>
    <property type="match status" value="1"/>
</dbReference>
<dbReference type="InterPro" id="IPR023214">
    <property type="entry name" value="HAD_sf"/>
</dbReference>
<dbReference type="OMA" id="LWARGNR"/>
<reference evidence="6 7" key="1">
    <citation type="submission" date="2015-12" db="EMBL/GenBank/DDBJ databases">
        <title>The genome of Folsomia candida.</title>
        <authorList>
            <person name="Faddeeva A."/>
            <person name="Derks M.F."/>
            <person name="Anvar Y."/>
            <person name="Smit S."/>
            <person name="Van Straalen N."/>
            <person name="Roelofs D."/>
        </authorList>
    </citation>
    <scope>NUCLEOTIDE SEQUENCE [LARGE SCALE GENOMIC DNA]</scope>
    <source>
        <strain evidence="6 7">VU population</strain>
        <tissue evidence="6">Whole body</tissue>
    </source>
</reference>
<dbReference type="GO" id="GO:0046872">
    <property type="term" value="F:metal ion binding"/>
    <property type="evidence" value="ECO:0007669"/>
    <property type="project" value="UniProtKB-KW"/>
</dbReference>
<dbReference type="EMBL" id="LNIX01000016">
    <property type="protein sequence ID" value="OXA45885.1"/>
    <property type="molecule type" value="Genomic_DNA"/>
</dbReference>
<dbReference type="SUPFAM" id="SSF56784">
    <property type="entry name" value="HAD-like"/>
    <property type="match status" value="1"/>
</dbReference>
<evidence type="ECO:0000256" key="5">
    <source>
        <dbReference type="SAM" id="MobiDB-lite"/>
    </source>
</evidence>
<dbReference type="PANTHER" id="PTHR12103">
    <property type="entry name" value="5'-NUCLEOTIDASE DOMAIN-CONTAINING"/>
    <property type="match status" value="1"/>
</dbReference>
<dbReference type="InterPro" id="IPR008380">
    <property type="entry name" value="HAD-SF_hydro_IG_5-nucl"/>
</dbReference>
<gene>
    <name evidence="6" type="ORF">Fcan01_19386</name>
</gene>
<dbReference type="STRING" id="158441.A0A226DK20"/>
<keyword evidence="3" id="KW-0378">Hydrolase</keyword>
<dbReference type="CDD" id="cd07522">
    <property type="entry name" value="HAD_cN-II"/>
    <property type="match status" value="1"/>
</dbReference>
<dbReference type="InterPro" id="IPR036412">
    <property type="entry name" value="HAD-like_sf"/>
</dbReference>
<keyword evidence="4" id="KW-0460">Magnesium</keyword>
<feature type="region of interest" description="Disordered" evidence="5">
    <location>
        <begin position="100"/>
        <end position="119"/>
    </location>
</feature>
<organism evidence="6 7">
    <name type="scientific">Folsomia candida</name>
    <name type="common">Springtail</name>
    <dbReference type="NCBI Taxonomy" id="158441"/>
    <lineage>
        <taxon>Eukaryota</taxon>
        <taxon>Metazoa</taxon>
        <taxon>Ecdysozoa</taxon>
        <taxon>Arthropoda</taxon>
        <taxon>Hexapoda</taxon>
        <taxon>Collembola</taxon>
        <taxon>Entomobryomorpha</taxon>
        <taxon>Isotomoidea</taxon>
        <taxon>Isotomidae</taxon>
        <taxon>Proisotominae</taxon>
        <taxon>Folsomia</taxon>
    </lineage>
</organism>
<dbReference type="AlphaFoldDB" id="A0A226DK20"/>
<comment type="caution">
    <text evidence="6">The sequence shown here is derived from an EMBL/GenBank/DDBJ whole genome shotgun (WGS) entry which is preliminary data.</text>
</comment>
<dbReference type="PANTHER" id="PTHR12103:SF12">
    <property type="entry name" value="FI20020P1"/>
    <property type="match status" value="1"/>
</dbReference>
<name>A0A226DK20_FOLCA</name>
<evidence type="ECO:0000256" key="2">
    <source>
        <dbReference type="ARBA" id="ARBA00022723"/>
    </source>
</evidence>
<protein>
    <submittedName>
        <fullName evidence="6">5'-nucleotidase domain-containing protein 3</fullName>
    </submittedName>
</protein>
<keyword evidence="7" id="KW-1185">Reference proteome</keyword>
<evidence type="ECO:0000256" key="4">
    <source>
        <dbReference type="ARBA" id="ARBA00022842"/>
    </source>
</evidence>
<dbReference type="Gene3D" id="3.40.50.1000">
    <property type="entry name" value="HAD superfamily/HAD-like"/>
    <property type="match status" value="1"/>
</dbReference>
<dbReference type="Pfam" id="PF05761">
    <property type="entry name" value="5_nucleotid"/>
    <property type="match status" value="1"/>
</dbReference>
<evidence type="ECO:0000313" key="7">
    <source>
        <dbReference type="Proteomes" id="UP000198287"/>
    </source>
</evidence>
<accession>A0A226DK20</accession>
<evidence type="ECO:0000256" key="3">
    <source>
        <dbReference type="ARBA" id="ARBA00022801"/>
    </source>
</evidence>
<dbReference type="GO" id="GO:0008253">
    <property type="term" value="F:5'-nucleotidase activity"/>
    <property type="evidence" value="ECO:0007669"/>
    <property type="project" value="TreeGrafter"/>
</dbReference>
<comment type="similarity">
    <text evidence="1">Belongs to the 5'(3')-deoxyribonucleotidase family.</text>
</comment>
<keyword evidence="2" id="KW-0479">Metal-binding</keyword>
<feature type="compositionally biased region" description="Polar residues" evidence="5">
    <location>
        <begin position="100"/>
        <end position="115"/>
    </location>
</feature>
<evidence type="ECO:0000313" key="6">
    <source>
        <dbReference type="EMBL" id="OXA45885.1"/>
    </source>
</evidence>
<proteinExistence type="inferred from homology"/>
<sequence>MKSLRHPWSSWTTLVSGNLRSTRLLFEPMVTTSVQKKWDLQGQKWTSSHTQAKNKGLSAPCCSAGGGSDPGNKRPVPTARLVPYIVNNLPTSQALHQVSDKAPSTSAGEISQPSFHKSHGLESLPAADLRSYLKKAYDDALHYCKSKKLPDDVDPTAVFSCNRLDLRNIDVYGFDYDYTLASYTPELEQLIYDLGKEALLKNFKYPEAIKDLQYNPNFAVRGLHYDIQHGLLLKVDSFTQVQLGCVYRGLTPVSDDEVLEIYQGRRLPATYVEVPNQYHDPKAMKMIQLADLFSVPEMNLLCNVVEYLYRNNIDYHPQSLFWDVKESVQSIHPLMHQVVEKDPKKYLEYHPLLREYLVTLKDSGKKVFLITNSPYQFVDKGLRFIVGEDWQQLFDVTVVSARKPHFFSNDNIPFRRYDPDMGRLWDRVNSFEPGHIYYGGTLKQFQQLTGWKGDNVVYFGDHAYTDLADVTLHHGWRTGAIIKELEYEIETLNSPDFKYAMNWLQFLTSLLETYQDLDNPEVQDIIKEWQSERHIIRKKTKHIFNQQFGSLFRTHLNPTFFSKRLFRFADIYTSSVTNLMKYSQRHTFYPRRGALPHEYRSWFN</sequence>